<dbReference type="AlphaFoldDB" id="A0A1B6DKR9"/>
<gene>
    <name evidence="1" type="ORF">g.3348</name>
</gene>
<dbReference type="EMBL" id="GEDC01011015">
    <property type="protein sequence ID" value="JAS26283.1"/>
    <property type="molecule type" value="Transcribed_RNA"/>
</dbReference>
<proteinExistence type="predicted"/>
<feature type="non-terminal residue" evidence="1">
    <location>
        <position position="1"/>
    </location>
</feature>
<protein>
    <submittedName>
        <fullName evidence="1">Uncharacterized protein</fullName>
    </submittedName>
</protein>
<evidence type="ECO:0000313" key="1">
    <source>
        <dbReference type="EMBL" id="JAS26283.1"/>
    </source>
</evidence>
<sequence>PMLNSSKFHYSQLESELHHVKTRGDETFNDTVQKYMDKIVLGDKKIITLEEENNSLKDRSVNILSIFKEKLAEQEKRHQAEIDALKSAELKVSLIRDDEDHSNYGYLRPNRIDSYINNPIAQNSQQKREFSSNNSIIKHMPSYKSAFELFKQNQLENENYVFRNVRLGENPAHKNTVETTQISRSSNSCKIVDQNCYFVNNKKVDEKTRMSNVNGELNVKKTKVRFPAPRKQRKVCDLIDSDFVTSD</sequence>
<accession>A0A1B6DKR9</accession>
<reference evidence="1" key="1">
    <citation type="submission" date="2015-12" db="EMBL/GenBank/DDBJ databases">
        <title>De novo transcriptome assembly of four potential Pierce s Disease insect vectors from Arizona vineyards.</title>
        <authorList>
            <person name="Tassone E.E."/>
        </authorList>
    </citation>
    <scope>NUCLEOTIDE SEQUENCE</scope>
</reference>
<organism evidence="1">
    <name type="scientific">Clastoptera arizonana</name>
    <name type="common">Arizona spittle bug</name>
    <dbReference type="NCBI Taxonomy" id="38151"/>
    <lineage>
        <taxon>Eukaryota</taxon>
        <taxon>Metazoa</taxon>
        <taxon>Ecdysozoa</taxon>
        <taxon>Arthropoda</taxon>
        <taxon>Hexapoda</taxon>
        <taxon>Insecta</taxon>
        <taxon>Pterygota</taxon>
        <taxon>Neoptera</taxon>
        <taxon>Paraneoptera</taxon>
        <taxon>Hemiptera</taxon>
        <taxon>Auchenorrhyncha</taxon>
        <taxon>Cercopoidea</taxon>
        <taxon>Clastopteridae</taxon>
        <taxon>Clastoptera</taxon>
    </lineage>
</organism>
<name>A0A1B6DKR9_9HEMI</name>